<name>A0A1A8MNB3_9TELE</name>
<keyword evidence="2" id="KW-0732">Signal</keyword>
<proteinExistence type="predicted"/>
<dbReference type="PANTHER" id="PTHR46875">
    <property type="entry name" value="TUMOR NECROSIS FACTOR RECEPTOR SUPERFAMILY MEMBER 5"/>
    <property type="match status" value="1"/>
</dbReference>
<dbReference type="EMBL" id="HAEF01016892">
    <property type="protein sequence ID" value="SBR58051.1"/>
    <property type="molecule type" value="Transcribed_RNA"/>
</dbReference>
<feature type="chain" id="PRO_5008375059" evidence="2">
    <location>
        <begin position="23"/>
        <end position="281"/>
    </location>
</feature>
<organism evidence="4">
    <name type="scientific">Nothobranchius pienaari</name>
    <dbReference type="NCBI Taxonomy" id="704102"/>
    <lineage>
        <taxon>Eukaryota</taxon>
        <taxon>Metazoa</taxon>
        <taxon>Chordata</taxon>
        <taxon>Craniata</taxon>
        <taxon>Vertebrata</taxon>
        <taxon>Euteleostomi</taxon>
        <taxon>Actinopterygii</taxon>
        <taxon>Neopterygii</taxon>
        <taxon>Teleostei</taxon>
        <taxon>Neoteleostei</taxon>
        <taxon>Acanthomorphata</taxon>
        <taxon>Ovalentaria</taxon>
        <taxon>Atherinomorphae</taxon>
        <taxon>Cyprinodontiformes</taxon>
        <taxon>Nothobranchiidae</taxon>
        <taxon>Nothobranchius</taxon>
    </lineage>
</organism>
<evidence type="ECO:0000256" key="1">
    <source>
        <dbReference type="SAM" id="Phobius"/>
    </source>
</evidence>
<evidence type="ECO:0000259" key="3">
    <source>
        <dbReference type="SMART" id="SM00208"/>
    </source>
</evidence>
<feature type="transmembrane region" description="Helical" evidence="1">
    <location>
        <begin position="187"/>
        <end position="206"/>
    </location>
</feature>
<dbReference type="SMART" id="SM00208">
    <property type="entry name" value="TNFR"/>
    <property type="match status" value="3"/>
</dbReference>
<dbReference type="GO" id="GO:0035631">
    <property type="term" value="C:CD40 receptor complex"/>
    <property type="evidence" value="ECO:0007669"/>
    <property type="project" value="TreeGrafter"/>
</dbReference>
<feature type="domain" description="TNFR-Cys" evidence="3">
    <location>
        <begin position="140"/>
        <end position="178"/>
    </location>
</feature>
<feature type="domain" description="TNFR-Cys" evidence="3">
    <location>
        <begin position="63"/>
        <end position="97"/>
    </location>
</feature>
<feature type="signal peptide" evidence="2">
    <location>
        <begin position="1"/>
        <end position="22"/>
    </location>
</feature>
<keyword evidence="1" id="KW-0812">Transmembrane</keyword>
<dbReference type="SUPFAM" id="SSF57586">
    <property type="entry name" value="TNF receptor-like"/>
    <property type="match status" value="1"/>
</dbReference>
<dbReference type="PANTHER" id="PTHR46875:SF1">
    <property type="entry name" value="TUMOR NECROSIS FACTOR RECEPTOR SUPERFAMILY MEMBER 5"/>
    <property type="match status" value="1"/>
</dbReference>
<keyword evidence="1" id="KW-0472">Membrane</keyword>
<evidence type="ECO:0000313" key="4">
    <source>
        <dbReference type="EMBL" id="SBR58051.1"/>
    </source>
</evidence>
<evidence type="ECO:0000256" key="2">
    <source>
        <dbReference type="SAM" id="SignalP"/>
    </source>
</evidence>
<sequence length="281" mass="31483">MSPLSFSMALLSVCLLSFCTIAQNIGCPALQRRINGRCCNECPPGTYMKDFCSVDHQTICQPCEEGYYSPEHNTFDRCEQCSCQHGKCVSTNGTCLCPSGFLCSNSTCSVCEMNTCSLEEKPKRTEHPPGQYLYQCEPKCPEYQYFDSKEDTCKPKTQCITLGLVEKIPGNNTHDSICQKPHDNNSVYMILCFGFVLLSLTLFIFVSHTCRRNIRKQAANKKPVQAVQCKTSDFHLSKEESGFQLVIQDESKDSSSLSMEDVEKVSSFHNIAHPSQPQPGR</sequence>
<dbReference type="Gene3D" id="2.10.50.10">
    <property type="entry name" value="Tumor Necrosis Factor Receptor, subunit A, domain 2"/>
    <property type="match status" value="2"/>
</dbReference>
<dbReference type="InterPro" id="IPR052135">
    <property type="entry name" value="TNFRSF5"/>
</dbReference>
<dbReference type="InterPro" id="IPR001368">
    <property type="entry name" value="TNFR/NGFR_Cys_rich_reg"/>
</dbReference>
<accession>A0A1A8MNB3</accession>
<dbReference type="GO" id="GO:0009897">
    <property type="term" value="C:external side of plasma membrane"/>
    <property type="evidence" value="ECO:0007669"/>
    <property type="project" value="TreeGrafter"/>
</dbReference>
<gene>
    <name evidence="4" type="primary">TNFRSF1B</name>
</gene>
<reference evidence="4" key="1">
    <citation type="submission" date="2016-05" db="EMBL/GenBank/DDBJ databases">
        <authorList>
            <person name="Lavstsen T."/>
            <person name="Jespersen J.S."/>
        </authorList>
    </citation>
    <scope>NUCLEOTIDE SEQUENCE</scope>
    <source>
        <tissue evidence="4">Brain</tissue>
    </source>
</reference>
<keyword evidence="4" id="KW-0675">Receptor</keyword>
<feature type="domain" description="TNFR-Cys" evidence="3">
    <location>
        <begin position="27"/>
        <end position="60"/>
    </location>
</feature>
<reference evidence="4" key="2">
    <citation type="submission" date="2016-06" db="EMBL/GenBank/DDBJ databases">
        <title>The genome of a short-lived fish provides insights into sex chromosome evolution and the genetic control of aging.</title>
        <authorList>
            <person name="Reichwald K."/>
            <person name="Felder M."/>
            <person name="Petzold A."/>
            <person name="Koch P."/>
            <person name="Groth M."/>
            <person name="Platzer M."/>
        </authorList>
    </citation>
    <scope>NUCLEOTIDE SEQUENCE</scope>
    <source>
        <tissue evidence="4">Brain</tissue>
    </source>
</reference>
<dbReference type="GO" id="GO:0002768">
    <property type="term" value="P:immune response-regulating cell surface receptor signaling pathway"/>
    <property type="evidence" value="ECO:0007669"/>
    <property type="project" value="TreeGrafter"/>
</dbReference>
<protein>
    <submittedName>
        <fullName evidence="4">Tumor necrosis factor receptor superfamily, member 1B</fullName>
    </submittedName>
</protein>
<dbReference type="AlphaFoldDB" id="A0A1A8MNB3"/>
<keyword evidence="1" id="KW-1133">Transmembrane helix</keyword>